<evidence type="ECO:0008006" key="4">
    <source>
        <dbReference type="Google" id="ProtNLM"/>
    </source>
</evidence>
<evidence type="ECO:0000256" key="1">
    <source>
        <dbReference type="SAM" id="SignalP"/>
    </source>
</evidence>
<sequence>MSAMTRRGFLSAAGTLAAVAATGACGGGGGGGAGAGGASLTWWDHQNQLQKAKAQIFGTFAKSPGGVPVQYTYYNPAKMGQALQLAKQSDQLPDIHSNAGLVIPPAALVAAGWAQPLDLSAEATARVQDSLVEGLHIFDGKIYAFPIFSHQVYVTVPWFNTELVGRAGLDPGAPPKTYDEFRNAARAVQRSAGGSAYGWVWNIGMPDRIGTQVHDLAQAAGFEGGLGVRYKSGEFAFHADEYLDAIEFLVSLRDDKVLVPGANSWNDDVARARWTAGLAAYYFDGPWCPGVALKDTPEFGKKLGVGPILVPEAGATVATYHAPQAGDYWLSPSSKKAAAANTLLGDYFTTEAFSRQVAETMSQPPRDIDAVGKSQAHPAYKKLIGWFRESVFLAPEAVAGNKDVQRVQIESKPVQPTLGDIVQGALTGDVTDVRAALTTLSSDSAKQRDLAIAAAKSKGAQVSLDDFAFANWKPKSDYLKSMYAER</sequence>
<dbReference type="RefSeq" id="WP_345559703.1">
    <property type="nucleotide sequence ID" value="NZ_BAABDQ010000002.1"/>
</dbReference>
<evidence type="ECO:0000313" key="3">
    <source>
        <dbReference type="Proteomes" id="UP001500630"/>
    </source>
</evidence>
<proteinExistence type="predicted"/>
<feature type="signal peptide" evidence="1">
    <location>
        <begin position="1"/>
        <end position="20"/>
    </location>
</feature>
<dbReference type="Gene3D" id="3.40.190.10">
    <property type="entry name" value="Periplasmic binding protein-like II"/>
    <property type="match status" value="2"/>
</dbReference>
<dbReference type="Proteomes" id="UP001500630">
    <property type="component" value="Unassembled WGS sequence"/>
</dbReference>
<dbReference type="PROSITE" id="PS51257">
    <property type="entry name" value="PROKAR_LIPOPROTEIN"/>
    <property type="match status" value="1"/>
</dbReference>
<dbReference type="EMBL" id="BAABDQ010000002">
    <property type="protein sequence ID" value="GAA3535236.1"/>
    <property type="molecule type" value="Genomic_DNA"/>
</dbReference>
<accession>A0ABP6VG71</accession>
<reference evidence="3" key="1">
    <citation type="journal article" date="2019" name="Int. J. Syst. Evol. Microbiol.">
        <title>The Global Catalogue of Microorganisms (GCM) 10K type strain sequencing project: providing services to taxonomists for standard genome sequencing and annotation.</title>
        <authorList>
            <consortium name="The Broad Institute Genomics Platform"/>
            <consortium name="The Broad Institute Genome Sequencing Center for Infectious Disease"/>
            <person name="Wu L."/>
            <person name="Ma J."/>
        </authorList>
    </citation>
    <scope>NUCLEOTIDE SEQUENCE [LARGE SCALE GENOMIC DNA]</scope>
    <source>
        <strain evidence="3">JCM 17326</strain>
    </source>
</reference>
<protein>
    <recommendedName>
        <fullName evidence="4">Extracellular solute-binding protein</fullName>
    </recommendedName>
</protein>
<evidence type="ECO:0000313" key="2">
    <source>
        <dbReference type="EMBL" id="GAA3535236.1"/>
    </source>
</evidence>
<feature type="chain" id="PRO_5047163896" description="Extracellular solute-binding protein" evidence="1">
    <location>
        <begin position="21"/>
        <end position="486"/>
    </location>
</feature>
<dbReference type="PANTHER" id="PTHR43649">
    <property type="entry name" value="ARABINOSE-BINDING PROTEIN-RELATED"/>
    <property type="match status" value="1"/>
</dbReference>
<dbReference type="PROSITE" id="PS51318">
    <property type="entry name" value="TAT"/>
    <property type="match status" value="1"/>
</dbReference>
<comment type="caution">
    <text evidence="2">The sequence shown here is derived from an EMBL/GenBank/DDBJ whole genome shotgun (WGS) entry which is preliminary data.</text>
</comment>
<dbReference type="PANTHER" id="PTHR43649:SF12">
    <property type="entry name" value="DIACETYLCHITOBIOSE BINDING PROTEIN DASA"/>
    <property type="match status" value="1"/>
</dbReference>
<name>A0ABP6VG71_9ACTN</name>
<dbReference type="InterPro" id="IPR050490">
    <property type="entry name" value="Bact_solute-bd_prot1"/>
</dbReference>
<dbReference type="InterPro" id="IPR006311">
    <property type="entry name" value="TAT_signal"/>
</dbReference>
<organism evidence="2 3">
    <name type="scientific">Nonomuraea rosea</name>
    <dbReference type="NCBI Taxonomy" id="638574"/>
    <lineage>
        <taxon>Bacteria</taxon>
        <taxon>Bacillati</taxon>
        <taxon>Actinomycetota</taxon>
        <taxon>Actinomycetes</taxon>
        <taxon>Streptosporangiales</taxon>
        <taxon>Streptosporangiaceae</taxon>
        <taxon>Nonomuraea</taxon>
    </lineage>
</organism>
<gene>
    <name evidence="2" type="ORF">GCM10022419_013490</name>
</gene>
<dbReference type="InterPro" id="IPR006059">
    <property type="entry name" value="SBP"/>
</dbReference>
<keyword evidence="3" id="KW-1185">Reference proteome</keyword>
<dbReference type="PROSITE" id="PS00099">
    <property type="entry name" value="THIOLASE_3"/>
    <property type="match status" value="1"/>
</dbReference>
<dbReference type="Pfam" id="PF13416">
    <property type="entry name" value="SBP_bac_8"/>
    <property type="match status" value="1"/>
</dbReference>
<dbReference type="SUPFAM" id="SSF53850">
    <property type="entry name" value="Periplasmic binding protein-like II"/>
    <property type="match status" value="1"/>
</dbReference>
<dbReference type="InterPro" id="IPR020610">
    <property type="entry name" value="Thiolase_AS"/>
</dbReference>
<keyword evidence="1" id="KW-0732">Signal</keyword>